<dbReference type="SUPFAM" id="SSF57716">
    <property type="entry name" value="Glucocorticoid receptor-like (DNA-binding domain)"/>
    <property type="match status" value="1"/>
</dbReference>
<proteinExistence type="predicted"/>
<dbReference type="GO" id="GO:0042805">
    <property type="term" value="F:actinin binding"/>
    <property type="evidence" value="ECO:0007669"/>
    <property type="project" value="TreeGrafter"/>
</dbReference>
<dbReference type="AlphaFoldDB" id="A0A653BMH3"/>
<evidence type="ECO:0000256" key="1">
    <source>
        <dbReference type="ARBA" id="ARBA00004123"/>
    </source>
</evidence>
<dbReference type="GO" id="GO:0005634">
    <property type="term" value="C:nucleus"/>
    <property type="evidence" value="ECO:0007669"/>
    <property type="project" value="UniProtKB-SubCell"/>
</dbReference>
<dbReference type="Pfam" id="PF00412">
    <property type="entry name" value="LIM"/>
    <property type="match status" value="1"/>
</dbReference>
<name>A0A653BMH3_CALMS</name>
<dbReference type="Proteomes" id="UP000410492">
    <property type="component" value="Unassembled WGS sequence"/>
</dbReference>
<dbReference type="EMBL" id="CAACVG010002203">
    <property type="protein sequence ID" value="VEN36186.1"/>
    <property type="molecule type" value="Genomic_DNA"/>
</dbReference>
<organism evidence="10 11">
    <name type="scientific">Callosobruchus maculatus</name>
    <name type="common">Southern cowpea weevil</name>
    <name type="synonym">Pulse bruchid</name>
    <dbReference type="NCBI Taxonomy" id="64391"/>
    <lineage>
        <taxon>Eukaryota</taxon>
        <taxon>Metazoa</taxon>
        <taxon>Ecdysozoa</taxon>
        <taxon>Arthropoda</taxon>
        <taxon>Hexapoda</taxon>
        <taxon>Insecta</taxon>
        <taxon>Pterygota</taxon>
        <taxon>Neoptera</taxon>
        <taxon>Endopterygota</taxon>
        <taxon>Coleoptera</taxon>
        <taxon>Polyphaga</taxon>
        <taxon>Cucujiformia</taxon>
        <taxon>Chrysomeloidea</taxon>
        <taxon>Chrysomelidae</taxon>
        <taxon>Bruchinae</taxon>
        <taxon>Bruchini</taxon>
        <taxon>Callosobruchus</taxon>
    </lineage>
</organism>
<keyword evidence="7" id="KW-0539">Nucleus</keyword>
<dbReference type="GO" id="GO:0007517">
    <property type="term" value="P:muscle organ development"/>
    <property type="evidence" value="ECO:0007669"/>
    <property type="project" value="UniProtKB-KW"/>
</dbReference>
<evidence type="ECO:0000313" key="10">
    <source>
        <dbReference type="EMBL" id="VEN36186.1"/>
    </source>
</evidence>
<evidence type="ECO:0000256" key="4">
    <source>
        <dbReference type="ARBA" id="ARBA00022737"/>
    </source>
</evidence>
<evidence type="ECO:0000256" key="5">
    <source>
        <dbReference type="ARBA" id="ARBA00022833"/>
    </source>
</evidence>
<sequence length="90" mass="9747">MGLMEWYIVEAFHKTCFKCGECNKGLDSVNVTEGPDRDIYCKVCYGKKFGPKGYGYGQGGGTLQSDCFALAMLNATVPEELDMLAVSSSA</sequence>
<dbReference type="FunFam" id="2.10.110.10:FF:000001">
    <property type="entry name" value="Cysteine and glycine-rich protein 1"/>
    <property type="match status" value="1"/>
</dbReference>
<evidence type="ECO:0000256" key="7">
    <source>
        <dbReference type="ARBA" id="ARBA00023242"/>
    </source>
</evidence>
<comment type="subcellular location">
    <subcellularLocation>
        <location evidence="1">Nucleus</location>
    </subcellularLocation>
</comment>
<dbReference type="PANTHER" id="PTHR24215:SF35">
    <property type="entry name" value="MUSCLE LIM PROTEIN MLP84B"/>
    <property type="match status" value="1"/>
</dbReference>
<dbReference type="OrthoDB" id="1679758at2759"/>
<evidence type="ECO:0000256" key="2">
    <source>
        <dbReference type="ARBA" id="ARBA00022541"/>
    </source>
</evidence>
<keyword evidence="2" id="KW-0517">Myogenesis</keyword>
<dbReference type="PROSITE" id="PS50023">
    <property type="entry name" value="LIM_DOMAIN_2"/>
    <property type="match status" value="1"/>
</dbReference>
<dbReference type="InterPro" id="IPR001781">
    <property type="entry name" value="Znf_LIM"/>
</dbReference>
<dbReference type="GO" id="GO:0008307">
    <property type="term" value="F:structural constituent of muscle"/>
    <property type="evidence" value="ECO:0007669"/>
    <property type="project" value="TreeGrafter"/>
</dbReference>
<gene>
    <name evidence="10" type="ORF">CALMAC_LOCUS1877</name>
</gene>
<keyword evidence="11" id="KW-1185">Reference proteome</keyword>
<accession>A0A653BMH3</accession>
<evidence type="ECO:0000256" key="6">
    <source>
        <dbReference type="ARBA" id="ARBA00023038"/>
    </source>
</evidence>
<protein>
    <recommendedName>
        <fullName evidence="9">LIM zinc-binding domain-containing protein</fullName>
    </recommendedName>
</protein>
<evidence type="ECO:0000256" key="3">
    <source>
        <dbReference type="ARBA" id="ARBA00022723"/>
    </source>
</evidence>
<dbReference type="Gene3D" id="2.10.110.10">
    <property type="entry name" value="Cysteine Rich Protein"/>
    <property type="match status" value="1"/>
</dbReference>
<keyword evidence="4" id="KW-0677">Repeat</keyword>
<dbReference type="GO" id="GO:0060537">
    <property type="term" value="P:muscle tissue development"/>
    <property type="evidence" value="ECO:0007669"/>
    <property type="project" value="UniProtKB-ARBA"/>
</dbReference>
<keyword evidence="6 8" id="KW-0440">LIM domain</keyword>
<evidence type="ECO:0000313" key="11">
    <source>
        <dbReference type="Proteomes" id="UP000410492"/>
    </source>
</evidence>
<evidence type="ECO:0000259" key="9">
    <source>
        <dbReference type="PROSITE" id="PS50023"/>
    </source>
</evidence>
<keyword evidence="5 8" id="KW-0862">Zinc</keyword>
<keyword evidence="3 8" id="KW-0479">Metal-binding</keyword>
<dbReference type="GO" id="GO:0045214">
    <property type="term" value="P:sarcomere organization"/>
    <property type="evidence" value="ECO:0007669"/>
    <property type="project" value="TreeGrafter"/>
</dbReference>
<dbReference type="GO" id="GO:0046872">
    <property type="term" value="F:metal ion binding"/>
    <property type="evidence" value="ECO:0007669"/>
    <property type="project" value="UniProtKB-KW"/>
</dbReference>
<dbReference type="GO" id="GO:0030018">
    <property type="term" value="C:Z disc"/>
    <property type="evidence" value="ECO:0007669"/>
    <property type="project" value="TreeGrafter"/>
</dbReference>
<feature type="domain" description="LIM zinc-binding" evidence="9">
    <location>
        <begin position="1"/>
        <end position="51"/>
    </location>
</feature>
<reference evidence="10 11" key="1">
    <citation type="submission" date="2019-01" db="EMBL/GenBank/DDBJ databases">
        <authorList>
            <person name="Sayadi A."/>
        </authorList>
    </citation>
    <scope>NUCLEOTIDE SEQUENCE [LARGE SCALE GENOMIC DNA]</scope>
</reference>
<dbReference type="PANTHER" id="PTHR24215">
    <property type="entry name" value="RHO-GTPASE-ACTIVATING PROTEIN LRG1"/>
    <property type="match status" value="1"/>
</dbReference>
<evidence type="ECO:0000256" key="8">
    <source>
        <dbReference type="PROSITE-ProRule" id="PRU00125"/>
    </source>
</evidence>